<name>A0ACC7LIP6_9FLAO</name>
<dbReference type="Proteomes" id="UP001595191">
    <property type="component" value="Unassembled WGS sequence"/>
</dbReference>
<proteinExistence type="predicted"/>
<reference evidence="1" key="1">
    <citation type="submission" date="2024-09" db="EMBL/GenBank/DDBJ databases">
        <authorList>
            <person name="Liu J."/>
        </authorList>
    </citation>
    <scope>NUCLEOTIDE SEQUENCE</scope>
    <source>
        <strain evidence="1">NBU2967</strain>
    </source>
</reference>
<accession>A0ACC7LIP6</accession>
<keyword evidence="2" id="KW-1185">Reference proteome</keyword>
<dbReference type="EMBL" id="JBHFPV010000001">
    <property type="protein sequence ID" value="MFH6602905.1"/>
    <property type="molecule type" value="Genomic_DNA"/>
</dbReference>
<organism evidence="1 2">
    <name type="scientific">Meishania litoralis</name>
    <dbReference type="NCBI Taxonomy" id="3434685"/>
    <lineage>
        <taxon>Bacteria</taxon>
        <taxon>Pseudomonadati</taxon>
        <taxon>Bacteroidota</taxon>
        <taxon>Flavobacteriia</taxon>
        <taxon>Flavobacteriales</taxon>
        <taxon>Flavobacteriaceae</taxon>
        <taxon>Meishania</taxon>
    </lineage>
</organism>
<evidence type="ECO:0000313" key="1">
    <source>
        <dbReference type="EMBL" id="MFH6602905.1"/>
    </source>
</evidence>
<protein>
    <submittedName>
        <fullName evidence="1">Two-component regulator propeller domain-containing protein</fullName>
    </submittedName>
</protein>
<evidence type="ECO:0000313" key="2">
    <source>
        <dbReference type="Proteomes" id="UP001595191"/>
    </source>
</evidence>
<sequence length="1325" mass="150885">MPFANAQSQISFRQLSVKDGLSQNSAISVSQDSTGYLWVATQDGLNRYDGKKFTKFPYSFLDITKPDYSDLGQVYTDRDGTVWIIPLDQRLHKFNVARQKFEPIHDTDGASFIYQDLALNIWLGTRERGLLRFDSKTKTFSEIEIPNFKGTIFKILQGNPENEGLLLLTNKGIIKFRPQANRFQPMDVRTADGKKIEAIVSDVVYTGKNRQWISTFGDGLYFKDGNEGALNRISSLSFVNALPVDLNILDLYIDTKGRLWVATYGRGLYMIDFDTMKIDHFKVEKHNPRALHYKDVLCVYEDYSGTLWFGTDGAGLSYYDEYLEKFNSIKNYQTPDGINVDVVRSIVVDKKDAVWIGTSGKGLTQYEPETNSWRTFNVELGNNRALSSDRIMSLMVDGDNSLWIGTQGGGLMLLDDKDEMTYFSTNSKPRLSAKTIWAIYKDSKDRVWLGTRETGIILFDKKKGEIKKYVADPNTQKGPSSNNIRVITEDGSGNLWIGTESNGIVFFDTQNEQFTPYRKTDDSNSLANDGIKSLHYDPKGILWIGTNGGGLSAFDLKSQRFYSYTMEDGLANDVIYAILPDQEGNLWLSSNRGITRFTPPTTFKEAPEIVNYDNYDGLATEFNTGAHFKDDRGSLYFGGLDGIYWFNPKEIKENDIMPRTTITGLEIFDEPFPMSSKAKLESDKNTLTFTFSSLQYSLPQKNKYQYRLEGYDDDWVRAGNVNFARYSQLPPGEYEFQVKSSNYDGIWNENPATFKFVIAPPWYLTNLAKFIYLILFFTAIYTIYQYLKWRMKMRLDLKMKEREALRLKKLNDLKSKLYTDISHEFRTPLTLISGPIDAELAKGHLTRSEFSNFSMIKRNTDRLMALVDQLLHLAKLEKGKLRINLFQGNLGLFLKAMAASFEYQAERKNITYQVKIENLKNGWYDEDALEKIVTNLLSNAFKYAPSGGKCSFEANGKKGRLSLSVRNTVDDPEKIKIDKLFDRFYQLDDYAEGAGVGLSLVSELVKLYKGNVNVRIEDDNTIHFQIDLPLNNELAENVPNSDNSSLIDGIKEDGVPQADMTLGTSKTEEDKELPIILIVEDHAEVREFLISVWMNRYRVIAAADGEKGIAKALKEVPDLIISDVRMPICDGITLCNTLKTDQRTSHIPIILLTAGIGEEQELLGLESGADDFIEKPFKLRILEKRVENLIETRKILRNRYGQEVVLKAKDIAITPTDEIFLNRVQKILDEKLSDSDFNAAIFCKTLGMSRMQLHRKLQMYTGLSTTEFIRSQRLKQAVNILKTSDASINEVAYTVGFNTPSYFIKCFKEVYKTTPSEYLQNVASN</sequence>
<comment type="caution">
    <text evidence="1">The sequence shown here is derived from an EMBL/GenBank/DDBJ whole genome shotgun (WGS) entry which is preliminary data.</text>
</comment>
<gene>
    <name evidence="1" type="ORF">ACEZ3G_05410</name>
</gene>